<dbReference type="GO" id="GO:0004534">
    <property type="term" value="F:5'-3' RNA exonuclease activity"/>
    <property type="evidence" value="ECO:0007669"/>
    <property type="project" value="TreeGrafter"/>
</dbReference>
<comment type="caution">
    <text evidence="2">The sequence shown here is derived from an EMBL/GenBank/DDBJ whole genome shotgun (WGS) entry which is preliminary data.</text>
</comment>
<keyword evidence="3" id="KW-1185">Reference proteome</keyword>
<evidence type="ECO:0000313" key="3">
    <source>
        <dbReference type="Proteomes" id="UP000248066"/>
    </source>
</evidence>
<dbReference type="EMBL" id="PDOF01000001">
    <property type="protein sequence ID" value="PYZ98150.1"/>
    <property type="molecule type" value="Genomic_DNA"/>
</dbReference>
<dbReference type="CDD" id="cd07438">
    <property type="entry name" value="PHP_HisPPase_AMP"/>
    <property type="match status" value="1"/>
</dbReference>
<organism evidence="2 3">
    <name type="scientific">Alteribacter lacisalsi</name>
    <dbReference type="NCBI Taxonomy" id="2045244"/>
    <lineage>
        <taxon>Bacteria</taxon>
        <taxon>Bacillati</taxon>
        <taxon>Bacillota</taxon>
        <taxon>Bacilli</taxon>
        <taxon>Bacillales</taxon>
        <taxon>Bacillaceae</taxon>
        <taxon>Alteribacter</taxon>
    </lineage>
</organism>
<dbReference type="Pfam" id="PF02811">
    <property type="entry name" value="PHP"/>
    <property type="match status" value="1"/>
</dbReference>
<accession>A0A2W0HDU5</accession>
<evidence type="ECO:0000259" key="1">
    <source>
        <dbReference type="SMART" id="SM00481"/>
    </source>
</evidence>
<dbReference type="SUPFAM" id="SSF89550">
    <property type="entry name" value="PHP domain-like"/>
    <property type="match status" value="1"/>
</dbReference>
<name>A0A2W0HDU5_9BACI</name>
<reference evidence="2 3" key="1">
    <citation type="submission" date="2017-10" db="EMBL/GenBank/DDBJ databases">
        <title>Bacillus sp. nov., a halophilic bacterium isolated from a Yangshapao Lake.</title>
        <authorList>
            <person name="Wang H."/>
        </authorList>
    </citation>
    <scope>NUCLEOTIDE SEQUENCE [LARGE SCALE GENOMIC DNA]</scope>
    <source>
        <strain evidence="2 3">YSP-3</strain>
    </source>
</reference>
<dbReference type="Proteomes" id="UP000248066">
    <property type="component" value="Unassembled WGS sequence"/>
</dbReference>
<dbReference type="Gene3D" id="1.10.150.650">
    <property type="match status" value="1"/>
</dbReference>
<dbReference type="Gene3D" id="3.20.20.140">
    <property type="entry name" value="Metal-dependent hydrolases"/>
    <property type="match status" value="1"/>
</dbReference>
<dbReference type="OrthoDB" id="9804333at2"/>
<dbReference type="InterPro" id="IPR004013">
    <property type="entry name" value="PHP_dom"/>
</dbReference>
<dbReference type="PANTHER" id="PTHR42924:SF3">
    <property type="entry name" value="POLYMERASE_HISTIDINOL PHOSPHATASE N-TERMINAL DOMAIN-CONTAINING PROTEIN"/>
    <property type="match status" value="1"/>
</dbReference>
<proteinExistence type="predicted"/>
<feature type="domain" description="Polymerase/histidinol phosphatase N-terminal" evidence="1">
    <location>
        <begin position="3"/>
        <end position="68"/>
    </location>
</feature>
<sequence length="283" mass="31783">MKADLHMHSTYSDGGYDPEALMQKCADGGLTMVSLTDHDTTGGLVAARKYADQHGIRFVSGIELSTRSKSGRSVDILGYNFDAEDPEFQETIAYYRRMRKGRMAEMIEKCRSLGINVEWSDVLVHVTGHTYSRPHMAKALVDKGYAENVSDAFKRYVGYGKPLYVQKKEELSPEQAIDVIQSAGGVAIVAHPVFYNLDDEIAEWAVYNGLDGIEVYHRDHSKETIARFCRLADRIEEKTGRTILRTGGSDFHHESFGRDGEEIGITKLPHKEADQFLSAIRTR</sequence>
<dbReference type="RefSeq" id="WP_110517933.1">
    <property type="nucleotide sequence ID" value="NZ_PDOF01000001.1"/>
</dbReference>
<dbReference type="InterPro" id="IPR016195">
    <property type="entry name" value="Pol/histidinol_Pase-like"/>
</dbReference>
<gene>
    <name evidence="2" type="ORF">CR205_06020</name>
</gene>
<dbReference type="AlphaFoldDB" id="A0A2W0HDU5"/>
<protein>
    <submittedName>
        <fullName evidence="2">Histidinol phosphatase</fullName>
    </submittedName>
</protein>
<dbReference type="InterPro" id="IPR052018">
    <property type="entry name" value="PHP_domain"/>
</dbReference>
<dbReference type="SMART" id="SM00481">
    <property type="entry name" value="POLIIIAc"/>
    <property type="match status" value="1"/>
</dbReference>
<dbReference type="GO" id="GO:0035312">
    <property type="term" value="F:5'-3' DNA exonuclease activity"/>
    <property type="evidence" value="ECO:0007669"/>
    <property type="project" value="TreeGrafter"/>
</dbReference>
<dbReference type="InterPro" id="IPR003141">
    <property type="entry name" value="Pol/His_phosphatase_N"/>
</dbReference>
<dbReference type="PANTHER" id="PTHR42924">
    <property type="entry name" value="EXONUCLEASE"/>
    <property type="match status" value="1"/>
</dbReference>
<evidence type="ECO:0000313" key="2">
    <source>
        <dbReference type="EMBL" id="PYZ98150.1"/>
    </source>
</evidence>